<protein>
    <recommendedName>
        <fullName evidence="3">FAD dependent oxidoreductase domain-containing protein</fullName>
    </recommendedName>
</protein>
<gene>
    <name evidence="1" type="ORF">TNCT_168611</name>
</gene>
<evidence type="ECO:0000313" key="1">
    <source>
        <dbReference type="EMBL" id="GFR25423.1"/>
    </source>
</evidence>
<dbReference type="OrthoDB" id="424974at2759"/>
<reference evidence="1" key="1">
    <citation type="submission" date="2020-07" db="EMBL/GenBank/DDBJ databases">
        <title>Multicomponent nature underlies the extraordinary mechanical properties of spider dragline silk.</title>
        <authorList>
            <person name="Kono N."/>
            <person name="Nakamura H."/>
            <person name="Mori M."/>
            <person name="Yoshida Y."/>
            <person name="Ohtoshi R."/>
            <person name="Malay A.D."/>
            <person name="Moran D.A.P."/>
            <person name="Tomita M."/>
            <person name="Numata K."/>
            <person name="Arakawa K."/>
        </authorList>
    </citation>
    <scope>NUCLEOTIDE SEQUENCE</scope>
</reference>
<dbReference type="EMBL" id="BMAO01008659">
    <property type="protein sequence ID" value="GFR25423.1"/>
    <property type="molecule type" value="Genomic_DNA"/>
</dbReference>
<evidence type="ECO:0000313" key="2">
    <source>
        <dbReference type="Proteomes" id="UP000887116"/>
    </source>
</evidence>
<dbReference type="AlphaFoldDB" id="A0A8X6HKU4"/>
<dbReference type="Proteomes" id="UP000887116">
    <property type="component" value="Unassembled WGS sequence"/>
</dbReference>
<proteinExistence type="predicted"/>
<comment type="caution">
    <text evidence="1">The sequence shown here is derived from an EMBL/GenBank/DDBJ whole genome shotgun (WGS) entry which is preliminary data.</text>
</comment>
<dbReference type="InterPro" id="IPR036188">
    <property type="entry name" value="FAD/NAD-bd_sf"/>
</dbReference>
<accession>A0A8X6HKU4</accession>
<evidence type="ECO:0008006" key="3">
    <source>
        <dbReference type="Google" id="ProtNLM"/>
    </source>
</evidence>
<keyword evidence="2" id="KW-1185">Reference proteome</keyword>
<sequence>MRDKTPQDPKIEKKIEGLRERSLSLLESEAVYCGSLHVHAGFSGSGFKTSPVVGKLLSQMAMGTETFLDISPFSPSRFLQKK</sequence>
<organism evidence="1 2">
    <name type="scientific">Trichonephila clavata</name>
    <name type="common">Joro spider</name>
    <name type="synonym">Nephila clavata</name>
    <dbReference type="NCBI Taxonomy" id="2740835"/>
    <lineage>
        <taxon>Eukaryota</taxon>
        <taxon>Metazoa</taxon>
        <taxon>Ecdysozoa</taxon>
        <taxon>Arthropoda</taxon>
        <taxon>Chelicerata</taxon>
        <taxon>Arachnida</taxon>
        <taxon>Araneae</taxon>
        <taxon>Araneomorphae</taxon>
        <taxon>Entelegynae</taxon>
        <taxon>Araneoidea</taxon>
        <taxon>Nephilidae</taxon>
        <taxon>Trichonephila</taxon>
    </lineage>
</organism>
<name>A0A8X6HKU4_TRICU</name>
<dbReference type="Gene3D" id="3.50.50.60">
    <property type="entry name" value="FAD/NAD(P)-binding domain"/>
    <property type="match status" value="1"/>
</dbReference>